<dbReference type="GO" id="GO:0046982">
    <property type="term" value="F:protein heterodimerization activity"/>
    <property type="evidence" value="ECO:0007669"/>
    <property type="project" value="InterPro"/>
</dbReference>
<dbReference type="InterPro" id="IPR003958">
    <property type="entry name" value="CBFA_NFYB_domain"/>
</dbReference>
<proteinExistence type="predicted"/>
<dbReference type="InterPro" id="IPR009072">
    <property type="entry name" value="Histone-fold"/>
</dbReference>
<feature type="domain" description="Transcription factor CBF/NF-Y/archaeal histone" evidence="4">
    <location>
        <begin position="20"/>
        <end position="46"/>
    </location>
</feature>
<evidence type="ECO:0000259" key="4">
    <source>
        <dbReference type="Pfam" id="PF00808"/>
    </source>
</evidence>
<sequence length="135" mass="14754">MFWSYQGQEIEQVNDFKNHQLPLARIKKIMKVDEDVCMISAEAPILFPIRMKVGWWGLPPVGCHTFYPPMDKPAGGALAGMMIGRPTVDPTTGIYAQPPSQAWQSVWQTAGAEDASYDGGGNETQGNLDGQGVTL</sequence>
<protein>
    <submittedName>
        <fullName evidence="5">Nuclear transcription factor Y subunit C-4</fullName>
    </submittedName>
</protein>
<dbReference type="Pfam" id="PF00808">
    <property type="entry name" value="CBFD_NFYB_HMF"/>
    <property type="match status" value="1"/>
</dbReference>
<dbReference type="GO" id="GO:0005634">
    <property type="term" value="C:nucleus"/>
    <property type="evidence" value="ECO:0007669"/>
    <property type="project" value="UniProtKB-SubCell"/>
</dbReference>
<dbReference type="SUPFAM" id="SSF47113">
    <property type="entry name" value="Histone-fold"/>
    <property type="match status" value="1"/>
</dbReference>
<feature type="region of interest" description="Disordered" evidence="3">
    <location>
        <begin position="108"/>
        <end position="135"/>
    </location>
</feature>
<evidence type="ECO:0000256" key="1">
    <source>
        <dbReference type="ARBA" id="ARBA00004123"/>
    </source>
</evidence>
<comment type="caution">
    <text evidence="5">The sequence shown here is derived from an EMBL/GenBank/DDBJ whole genome shotgun (WGS) entry which is preliminary data.</text>
</comment>
<dbReference type="PANTHER" id="PTHR10252">
    <property type="entry name" value="HISTONE-LIKE TRANSCRIPTION FACTOR CCAAT-RELATED"/>
    <property type="match status" value="1"/>
</dbReference>
<dbReference type="PANTHER" id="PTHR10252:SF134">
    <property type="entry name" value="NUCLEAR TRANSCRIPTION FACTOR Y SUBUNIT C-4"/>
    <property type="match status" value="1"/>
</dbReference>
<keyword evidence="6" id="KW-1185">Reference proteome</keyword>
<evidence type="ECO:0000313" key="6">
    <source>
        <dbReference type="Proteomes" id="UP000436088"/>
    </source>
</evidence>
<evidence type="ECO:0000313" key="5">
    <source>
        <dbReference type="EMBL" id="KAE8705207.1"/>
    </source>
</evidence>
<keyword evidence="2" id="KW-0539">Nucleus</keyword>
<gene>
    <name evidence="5" type="ORF">F3Y22_tig00110429pilonHSYRG00197</name>
</gene>
<reference evidence="5" key="1">
    <citation type="submission" date="2019-09" db="EMBL/GenBank/DDBJ databases">
        <title>Draft genome information of white flower Hibiscus syriacus.</title>
        <authorList>
            <person name="Kim Y.-M."/>
        </authorList>
    </citation>
    <scope>NUCLEOTIDE SEQUENCE [LARGE SCALE GENOMIC DNA]</scope>
    <source>
        <strain evidence="5">YM2019G1</strain>
    </source>
</reference>
<comment type="subcellular location">
    <subcellularLocation>
        <location evidence="1">Nucleus</location>
    </subcellularLocation>
</comment>
<evidence type="ECO:0000256" key="3">
    <source>
        <dbReference type="SAM" id="MobiDB-lite"/>
    </source>
</evidence>
<dbReference type="InterPro" id="IPR050568">
    <property type="entry name" value="Transcr_DNA_Rep_Reg"/>
</dbReference>
<feature type="compositionally biased region" description="Polar residues" evidence="3">
    <location>
        <begin position="124"/>
        <end position="135"/>
    </location>
</feature>
<dbReference type="AlphaFoldDB" id="A0A6A3APD0"/>
<organism evidence="5 6">
    <name type="scientific">Hibiscus syriacus</name>
    <name type="common">Rose of Sharon</name>
    <dbReference type="NCBI Taxonomy" id="106335"/>
    <lineage>
        <taxon>Eukaryota</taxon>
        <taxon>Viridiplantae</taxon>
        <taxon>Streptophyta</taxon>
        <taxon>Embryophyta</taxon>
        <taxon>Tracheophyta</taxon>
        <taxon>Spermatophyta</taxon>
        <taxon>Magnoliopsida</taxon>
        <taxon>eudicotyledons</taxon>
        <taxon>Gunneridae</taxon>
        <taxon>Pentapetalae</taxon>
        <taxon>rosids</taxon>
        <taxon>malvids</taxon>
        <taxon>Malvales</taxon>
        <taxon>Malvaceae</taxon>
        <taxon>Malvoideae</taxon>
        <taxon>Hibiscus</taxon>
    </lineage>
</organism>
<accession>A0A6A3APD0</accession>
<evidence type="ECO:0000256" key="2">
    <source>
        <dbReference type="ARBA" id="ARBA00023242"/>
    </source>
</evidence>
<dbReference type="EMBL" id="VEPZ02000982">
    <property type="protein sequence ID" value="KAE8705207.1"/>
    <property type="molecule type" value="Genomic_DNA"/>
</dbReference>
<dbReference type="GO" id="GO:0000981">
    <property type="term" value="F:DNA-binding transcription factor activity, RNA polymerase II-specific"/>
    <property type="evidence" value="ECO:0007669"/>
    <property type="project" value="TreeGrafter"/>
</dbReference>
<dbReference type="GO" id="GO:0000978">
    <property type="term" value="F:RNA polymerase II cis-regulatory region sequence-specific DNA binding"/>
    <property type="evidence" value="ECO:0007669"/>
    <property type="project" value="TreeGrafter"/>
</dbReference>
<dbReference type="Proteomes" id="UP000436088">
    <property type="component" value="Unassembled WGS sequence"/>
</dbReference>
<name>A0A6A3APD0_HIBSY</name>
<dbReference type="Gene3D" id="1.10.20.10">
    <property type="entry name" value="Histone, subunit A"/>
    <property type="match status" value="1"/>
</dbReference>